<keyword evidence="3" id="KW-1185">Reference proteome</keyword>
<evidence type="ECO:0000256" key="1">
    <source>
        <dbReference type="SAM" id="MobiDB-lite"/>
    </source>
</evidence>
<sequence>MFDYSDTFVDSLDSGTPEENESNELHIHAGDVDPTRTITEQIIDVTLDALQLQLELNCQTLDLIISWTVSSINICGQNVGKMQRFLLHSVGYRDAKKYIICLDESHRCHFGLMSSKDDLCPHCNKKGTIP</sequence>
<dbReference type="AlphaFoldDB" id="A0A3M6UD26"/>
<dbReference type="Proteomes" id="UP000275408">
    <property type="component" value="Unassembled WGS sequence"/>
</dbReference>
<evidence type="ECO:0000313" key="3">
    <source>
        <dbReference type="Proteomes" id="UP000275408"/>
    </source>
</evidence>
<organism evidence="2 3">
    <name type="scientific">Pocillopora damicornis</name>
    <name type="common">Cauliflower coral</name>
    <name type="synonym">Millepora damicornis</name>
    <dbReference type="NCBI Taxonomy" id="46731"/>
    <lineage>
        <taxon>Eukaryota</taxon>
        <taxon>Metazoa</taxon>
        <taxon>Cnidaria</taxon>
        <taxon>Anthozoa</taxon>
        <taxon>Hexacorallia</taxon>
        <taxon>Scleractinia</taxon>
        <taxon>Astrocoeniina</taxon>
        <taxon>Pocilloporidae</taxon>
        <taxon>Pocillopora</taxon>
    </lineage>
</organism>
<evidence type="ECO:0000313" key="2">
    <source>
        <dbReference type="EMBL" id="RMX51562.1"/>
    </source>
</evidence>
<accession>A0A3M6UD26</accession>
<protein>
    <submittedName>
        <fullName evidence="2">Uncharacterized protein</fullName>
    </submittedName>
</protein>
<reference evidence="2 3" key="1">
    <citation type="journal article" date="2018" name="Sci. Rep.">
        <title>Comparative analysis of the Pocillopora damicornis genome highlights role of immune system in coral evolution.</title>
        <authorList>
            <person name="Cunning R."/>
            <person name="Bay R.A."/>
            <person name="Gillette P."/>
            <person name="Baker A.C."/>
            <person name="Traylor-Knowles N."/>
        </authorList>
    </citation>
    <scope>NUCLEOTIDE SEQUENCE [LARGE SCALE GENOMIC DNA]</scope>
    <source>
        <strain evidence="2">RSMAS</strain>
        <tissue evidence="2">Whole animal</tissue>
    </source>
</reference>
<feature type="region of interest" description="Disordered" evidence="1">
    <location>
        <begin position="1"/>
        <end position="25"/>
    </location>
</feature>
<name>A0A3M6UD26_POCDA</name>
<proteinExistence type="predicted"/>
<comment type="caution">
    <text evidence="2">The sequence shown here is derived from an EMBL/GenBank/DDBJ whole genome shotgun (WGS) entry which is preliminary data.</text>
</comment>
<dbReference type="EMBL" id="RCHS01001754">
    <property type="protein sequence ID" value="RMX51562.1"/>
    <property type="molecule type" value="Genomic_DNA"/>
</dbReference>
<gene>
    <name evidence="2" type="ORF">pdam_00025430</name>
</gene>